<dbReference type="Proteomes" id="UP001172680">
    <property type="component" value="Unassembled WGS sequence"/>
</dbReference>
<comment type="caution">
    <text evidence="1">The sequence shown here is derived from an EMBL/GenBank/DDBJ whole genome shotgun (WGS) entry which is preliminary data.</text>
</comment>
<gene>
    <name evidence="1" type="ORF">H2199_009004</name>
</gene>
<evidence type="ECO:0000313" key="1">
    <source>
        <dbReference type="EMBL" id="KAJ9634547.1"/>
    </source>
</evidence>
<protein>
    <submittedName>
        <fullName evidence="1">Uncharacterized protein</fullName>
    </submittedName>
</protein>
<proteinExistence type="predicted"/>
<organism evidence="1 2">
    <name type="scientific">Coniosporium tulheliwenetii</name>
    <dbReference type="NCBI Taxonomy" id="3383036"/>
    <lineage>
        <taxon>Eukaryota</taxon>
        <taxon>Fungi</taxon>
        <taxon>Dikarya</taxon>
        <taxon>Ascomycota</taxon>
        <taxon>Pezizomycotina</taxon>
        <taxon>Dothideomycetes</taxon>
        <taxon>Dothideomycetes incertae sedis</taxon>
        <taxon>Coniosporium</taxon>
    </lineage>
</organism>
<sequence>MAARNDLGSLIVAILVIAFTFNPQVVQFLAWLHRLLRSLLTPSSTRCELLLWRDFKPGQLHCHSGSAGGSRCTHCLAASTHVESEHCWTSTLALVFNNAWGARGRKNWAKKPEVLPLGESFVRTEAKVVLAYFVSTARVNWFAEELLGSRLDYVELWEEKGLVLAHVGRAQRVLDLTKDEVDKILDGWPPFYRKTFTSIEGHALESPLTSFDQVRRPGWIVAIGLGTVQPTDVFVDRRDTLGQTFRYAIQRVAKVLQDQFLAEWGGDAAVKEAIRDVENMMRHGPSAGRENWTWKTDRTDTITYPEAQKVSPLTKEQCEVLMRVFGQMTITQKDKNIIDPMLEACMARVRLGVMIALKYTSTDRVLKVPPLLQGDRVVYLRDCKARDD</sequence>
<evidence type="ECO:0000313" key="2">
    <source>
        <dbReference type="Proteomes" id="UP001172680"/>
    </source>
</evidence>
<reference evidence="1" key="1">
    <citation type="submission" date="2022-10" db="EMBL/GenBank/DDBJ databases">
        <title>Culturing micro-colonial fungi from biological soil crusts in the Mojave desert and describing Neophaeococcomyces mojavensis, and introducing the new genera and species Taxawa tesnikishii.</title>
        <authorList>
            <person name="Kurbessoian T."/>
            <person name="Stajich J.E."/>
        </authorList>
    </citation>
    <scope>NUCLEOTIDE SEQUENCE</scope>
    <source>
        <strain evidence="1">JES_115</strain>
    </source>
</reference>
<accession>A0ACC2YH31</accession>
<dbReference type="EMBL" id="JAPDRP010000032">
    <property type="protein sequence ID" value="KAJ9634547.1"/>
    <property type="molecule type" value="Genomic_DNA"/>
</dbReference>
<name>A0ACC2YH31_9PEZI</name>
<keyword evidence="2" id="KW-1185">Reference proteome</keyword>